<feature type="region of interest" description="Disordered" evidence="1">
    <location>
        <begin position="718"/>
        <end position="811"/>
    </location>
</feature>
<feature type="region of interest" description="Disordered" evidence="1">
    <location>
        <begin position="423"/>
        <end position="685"/>
    </location>
</feature>
<keyword evidence="2" id="KW-1133">Transmembrane helix</keyword>
<feature type="compositionally biased region" description="Basic residues" evidence="1">
    <location>
        <begin position="376"/>
        <end position="390"/>
    </location>
</feature>
<feature type="transmembrane region" description="Helical" evidence="2">
    <location>
        <begin position="15"/>
        <end position="35"/>
    </location>
</feature>
<feature type="compositionally biased region" description="Low complexity" evidence="1">
    <location>
        <begin position="725"/>
        <end position="736"/>
    </location>
</feature>
<feature type="compositionally biased region" description="Gly residues" evidence="1">
    <location>
        <begin position="783"/>
        <end position="805"/>
    </location>
</feature>
<dbReference type="Proteomes" id="UP000355283">
    <property type="component" value="Unassembled WGS sequence"/>
</dbReference>
<comment type="caution">
    <text evidence="3">The sequence shown here is derived from an EMBL/GenBank/DDBJ whole genome shotgun (WGS) entry which is preliminary data.</text>
</comment>
<feature type="compositionally biased region" description="Acidic residues" evidence="1">
    <location>
        <begin position="1062"/>
        <end position="1071"/>
    </location>
</feature>
<feature type="region of interest" description="Disordered" evidence="1">
    <location>
        <begin position="370"/>
        <end position="397"/>
    </location>
</feature>
<feature type="region of interest" description="Disordered" evidence="1">
    <location>
        <begin position="1000"/>
        <end position="1071"/>
    </location>
</feature>
<feature type="compositionally biased region" description="Basic and acidic residues" evidence="1">
    <location>
        <begin position="1050"/>
        <end position="1060"/>
    </location>
</feature>
<keyword evidence="4" id="KW-1185">Reference proteome</keyword>
<evidence type="ECO:0000256" key="1">
    <source>
        <dbReference type="SAM" id="MobiDB-lite"/>
    </source>
</evidence>
<evidence type="ECO:0000313" key="3">
    <source>
        <dbReference type="EMBL" id="TFJ85398.1"/>
    </source>
</evidence>
<dbReference type="PANTHER" id="PTHR24216:SF65">
    <property type="entry name" value="PAXILLIN-LIKE PROTEIN 1"/>
    <property type="match status" value="1"/>
</dbReference>
<feature type="compositionally biased region" description="Acidic residues" evidence="1">
    <location>
        <begin position="637"/>
        <end position="666"/>
    </location>
</feature>
<protein>
    <submittedName>
        <fullName evidence="3">Uncharacterized protein</fullName>
    </submittedName>
</protein>
<feature type="compositionally biased region" description="Pro residues" evidence="1">
    <location>
        <begin position="203"/>
        <end position="213"/>
    </location>
</feature>
<keyword evidence="2" id="KW-0472">Membrane</keyword>
<evidence type="ECO:0000256" key="2">
    <source>
        <dbReference type="SAM" id="Phobius"/>
    </source>
</evidence>
<feature type="compositionally biased region" description="Acidic residues" evidence="1">
    <location>
        <begin position="507"/>
        <end position="536"/>
    </location>
</feature>
<reference evidence="3 4" key="1">
    <citation type="submission" date="2019-01" db="EMBL/GenBank/DDBJ databases">
        <title>Nuclear Genome Assembly of the Microalgal Biofuel strain Nannochloropsis salina CCMP1776.</title>
        <authorList>
            <person name="Hovde B."/>
        </authorList>
    </citation>
    <scope>NUCLEOTIDE SEQUENCE [LARGE SCALE GENOMIC DNA]</scope>
    <source>
        <strain evidence="3 4">CCMP1776</strain>
    </source>
</reference>
<feature type="compositionally biased region" description="Pro residues" evidence="1">
    <location>
        <begin position="167"/>
        <end position="184"/>
    </location>
</feature>
<feature type="region of interest" description="Disordered" evidence="1">
    <location>
        <begin position="155"/>
        <end position="215"/>
    </location>
</feature>
<feature type="compositionally biased region" description="Acidic residues" evidence="1">
    <location>
        <begin position="456"/>
        <end position="470"/>
    </location>
</feature>
<name>A0A4D9D9U6_9STRA</name>
<feature type="compositionally biased region" description="Low complexity" evidence="1">
    <location>
        <begin position="156"/>
        <end position="166"/>
    </location>
</feature>
<feature type="region of interest" description="Disordered" evidence="1">
    <location>
        <begin position="317"/>
        <end position="352"/>
    </location>
</feature>
<dbReference type="PANTHER" id="PTHR24216">
    <property type="entry name" value="PAXILLIN-RELATED"/>
    <property type="match status" value="1"/>
</dbReference>
<feature type="compositionally biased region" description="Basic and acidic residues" evidence="1">
    <location>
        <begin position="563"/>
        <end position="579"/>
    </location>
</feature>
<gene>
    <name evidence="3" type="ORF">NSK_003357</name>
</gene>
<keyword evidence="2" id="KW-0812">Transmembrane</keyword>
<feature type="compositionally biased region" description="Basic and acidic residues" evidence="1">
    <location>
        <begin position="494"/>
        <end position="506"/>
    </location>
</feature>
<accession>A0A4D9D9U6</accession>
<dbReference type="AlphaFoldDB" id="A0A4D9D9U6"/>
<dbReference type="EMBL" id="SDOX01000014">
    <property type="protein sequence ID" value="TFJ85398.1"/>
    <property type="molecule type" value="Genomic_DNA"/>
</dbReference>
<feature type="compositionally biased region" description="Low complexity" evidence="1">
    <location>
        <begin position="471"/>
        <end position="488"/>
    </location>
</feature>
<feature type="compositionally biased region" description="Acidic residues" evidence="1">
    <location>
        <begin position="676"/>
        <end position="685"/>
    </location>
</feature>
<feature type="compositionally biased region" description="Low complexity" evidence="1">
    <location>
        <begin position="325"/>
        <end position="341"/>
    </location>
</feature>
<evidence type="ECO:0000313" key="4">
    <source>
        <dbReference type="Proteomes" id="UP000355283"/>
    </source>
</evidence>
<feature type="compositionally biased region" description="Gly residues" evidence="1">
    <location>
        <begin position="593"/>
        <end position="608"/>
    </location>
</feature>
<feature type="compositionally biased region" description="Pro residues" evidence="1">
    <location>
        <begin position="342"/>
        <end position="351"/>
    </location>
</feature>
<organism evidence="3 4">
    <name type="scientific">Nannochloropsis salina CCMP1776</name>
    <dbReference type="NCBI Taxonomy" id="1027361"/>
    <lineage>
        <taxon>Eukaryota</taxon>
        <taxon>Sar</taxon>
        <taxon>Stramenopiles</taxon>
        <taxon>Ochrophyta</taxon>
        <taxon>Eustigmatophyceae</taxon>
        <taxon>Eustigmatales</taxon>
        <taxon>Monodopsidaceae</taxon>
        <taxon>Microchloropsis</taxon>
        <taxon>Microchloropsis salina</taxon>
    </lineage>
</organism>
<feature type="compositionally biased region" description="Basic and acidic residues" evidence="1">
    <location>
        <begin position="1001"/>
        <end position="1016"/>
    </location>
</feature>
<feature type="region of interest" description="Disordered" evidence="1">
    <location>
        <begin position="284"/>
        <end position="303"/>
    </location>
</feature>
<dbReference type="OrthoDB" id="10627403at2759"/>
<proteinExistence type="predicted"/>
<sequence>MFYILPEAASWPSRLFFSPFLLAGIPLGLALWSGLEHAWGWMQGRRRSVLPLLLLVLSAAPPLPSPPSSPPSLPSSPLLPLWSFLLKLTVGWCLWQWPSQMAAMEAEASFPLRFAFHQWRALLAVVAPLSLLLPGRGPGCLALLLPPRLGRPPLSPLRFSSPSPASCEPPRPPSPPSSLPPNGPTFPFLPDSVGRANRTTPYAPSPPPSPPCVDPREKAAVLLRVVDGLLAPEWRRGDAWRKGGREGGRKGGRVGEAAWRDARAAWEERMHRLRQEGARRAVEEGLAAREEEAPTQNLPPVLPSSEAVFQDPIRQMQLVPPGGAPLPRGRAPGWTPPASSLSPPPPPPPPSLETWIDAWVSQYWREADRTYQARHPPSRRRKGRGRGRPRSLREWREEEAQEMRRRGGRGRWQWLRCWGGRLKDDTRGEGGEGVGDWERGSIRAADQVLHERSLEWEDEEEVVEEEDPYLDDAYPPSAPPSTSSSPLPMGGLEDPARLEALAFREEGGEEGGKEEEEGEEEEGEGEEEEEEEEEDPEARVFMWRAGEEGDAMLPTFRLGGRVRGREGGREGEDEPRRLMAADLSILKEALEGGSEGGLQGGHQGGHQGGQRASAMPGTLPPSSLFGRAWEREKEQTVEEEGGSEADGEEEQEEQEEGGEEGEEGEEDKGALRDRGEEEEEEEEMWEYVYEDELEEGDEFEYLDAEEEASVLRLKALSRSAEAPFSSSPSVLPSPVLEALGEGGERRGQGGGGGGLGEDRFAVRGPDGLFRVPSSGRRLFPFGNGPGAPGGGREGGREGGPGGRGQWKGLEGSTRIRLTGESGVIRSMDRAPRLGASLRRSRELPLAYLMYRLSEACLRGADNSAEEGRERGEEFILAEAPWLLSDDTEDASLLARFPALLAAYRRVTDSLFCPFDSTAPPSTVSSPSPNASSPLPSPLAFFSLRRNSSSSPTSSSAPAPGSFSRTAVLFRHFLQSEAPRAYSKLRKAQRELEGQLQVLSAHEGDKGGEGQLNEKIKGNGKASREAMALEGEEKEESYASRLSLGPQGWRKGREAGDRTVGDEGVEEEGEEREDLEEAWVRVQAEEAAERRAEKRRGLGRWLDKWKIAWMLWRSKGRYRVKREEGGRRYI</sequence>
<feature type="compositionally biased region" description="Basic and acidic residues" evidence="1">
    <location>
        <begin position="423"/>
        <end position="441"/>
    </location>
</feature>